<protein>
    <recommendedName>
        <fullName evidence="1">T6SS Phospholipase effector Tle1-like catalytic domain-containing protein</fullName>
    </recommendedName>
</protein>
<dbReference type="Proteomes" id="UP000054248">
    <property type="component" value="Unassembled WGS sequence"/>
</dbReference>
<proteinExistence type="predicted"/>
<reference evidence="2 3" key="1">
    <citation type="submission" date="2014-04" db="EMBL/GenBank/DDBJ databases">
        <authorList>
            <consortium name="DOE Joint Genome Institute"/>
            <person name="Kuo A."/>
            <person name="Girlanda M."/>
            <person name="Perotto S."/>
            <person name="Kohler A."/>
            <person name="Nagy L.G."/>
            <person name="Floudas D."/>
            <person name="Copeland A."/>
            <person name="Barry K.W."/>
            <person name="Cichocki N."/>
            <person name="Veneault-Fourrey C."/>
            <person name="LaButti K."/>
            <person name="Lindquist E.A."/>
            <person name="Lipzen A."/>
            <person name="Lundell T."/>
            <person name="Morin E."/>
            <person name="Murat C."/>
            <person name="Sun H."/>
            <person name="Tunlid A."/>
            <person name="Henrissat B."/>
            <person name="Grigoriev I.V."/>
            <person name="Hibbett D.S."/>
            <person name="Martin F."/>
            <person name="Nordberg H.P."/>
            <person name="Cantor M.N."/>
            <person name="Hua S.X."/>
        </authorList>
    </citation>
    <scope>NUCLEOTIDE SEQUENCE [LARGE SCALE GENOMIC DNA]</scope>
    <source>
        <strain evidence="2 3">MUT 4182</strain>
    </source>
</reference>
<dbReference type="Pfam" id="PF09994">
    <property type="entry name" value="T6SS_Tle1-like_cat"/>
    <property type="match status" value="1"/>
</dbReference>
<accession>A0A0C3QQH7</accession>
<name>A0A0C3QQH7_9AGAM</name>
<reference evidence="3" key="2">
    <citation type="submission" date="2015-01" db="EMBL/GenBank/DDBJ databases">
        <title>Evolutionary Origins and Diversification of the Mycorrhizal Mutualists.</title>
        <authorList>
            <consortium name="DOE Joint Genome Institute"/>
            <consortium name="Mycorrhizal Genomics Consortium"/>
            <person name="Kohler A."/>
            <person name="Kuo A."/>
            <person name="Nagy L.G."/>
            <person name="Floudas D."/>
            <person name="Copeland A."/>
            <person name="Barry K.W."/>
            <person name="Cichocki N."/>
            <person name="Veneault-Fourrey C."/>
            <person name="LaButti K."/>
            <person name="Lindquist E.A."/>
            <person name="Lipzen A."/>
            <person name="Lundell T."/>
            <person name="Morin E."/>
            <person name="Murat C."/>
            <person name="Riley R."/>
            <person name="Ohm R."/>
            <person name="Sun H."/>
            <person name="Tunlid A."/>
            <person name="Henrissat B."/>
            <person name="Grigoriev I.V."/>
            <person name="Hibbett D.S."/>
            <person name="Martin F."/>
        </authorList>
    </citation>
    <scope>NUCLEOTIDE SEQUENCE [LARGE SCALE GENOMIC DNA]</scope>
    <source>
        <strain evidence="3">MUT 4182</strain>
    </source>
</reference>
<sequence length="463" mass="53171">MAYLTTDRVPRTLILCFDGTSDAFDDDVTNVVRLFSAFEKEDPHRQLCYYQPGIGTYLGPNRPWSSTLQRIVKVVDQAFAWYYVTHQRISDRYAGHVFSSLPKQVMSGYRFLMQTYIKGDRICMFGFSRGAYTARCLAGMLNKVGLLPRYNEEHISFAYAKYSDTSAGNEERAKGFKDSFSIHVDIAFVGVWDTVASCGLFGRHLPFTASNHIIRVFRHALALDERRSKFKPNPWHRNAHSPQAAANDPNQGTPVVHPLNNGPHRKETANDFIHFAVQELKRKRNKETVWSDDREAYDLALTNMECDIREVWFPGCHADVGGGSVKNGTEHCLANASLVWMVNHVISADVGVIFKRRASGRPLNDNDPRTLSWLTQANEVADANSDMVDQLSQRKFWWFLEIIPLWQHYQDRNAYWHKGFRLNRGRARDVLDPKPLFHSSVKLREGYIPKARVRESEPTYVDF</sequence>
<evidence type="ECO:0000313" key="3">
    <source>
        <dbReference type="Proteomes" id="UP000054248"/>
    </source>
</evidence>
<dbReference type="OrthoDB" id="3235772at2759"/>
<dbReference type="PANTHER" id="PTHR33840">
    <property type="match status" value="1"/>
</dbReference>
<keyword evidence="3" id="KW-1185">Reference proteome</keyword>
<dbReference type="STRING" id="1051891.A0A0C3QQH7"/>
<gene>
    <name evidence="2" type="ORF">M407DRAFT_69939</name>
</gene>
<dbReference type="PANTHER" id="PTHR33840:SF2">
    <property type="entry name" value="TLE1 PHOSPHOLIPASE DOMAIN-CONTAINING PROTEIN"/>
    <property type="match status" value="1"/>
</dbReference>
<dbReference type="HOGENOM" id="CLU_005049_5_0_1"/>
<feature type="domain" description="T6SS Phospholipase effector Tle1-like catalytic" evidence="1">
    <location>
        <begin position="11"/>
        <end position="343"/>
    </location>
</feature>
<dbReference type="AlphaFoldDB" id="A0A0C3QQH7"/>
<dbReference type="InterPro" id="IPR018712">
    <property type="entry name" value="Tle1-like_cat"/>
</dbReference>
<evidence type="ECO:0000259" key="1">
    <source>
        <dbReference type="Pfam" id="PF09994"/>
    </source>
</evidence>
<evidence type="ECO:0000313" key="2">
    <source>
        <dbReference type="EMBL" id="KIO29804.1"/>
    </source>
</evidence>
<dbReference type="EMBL" id="KN822978">
    <property type="protein sequence ID" value="KIO29804.1"/>
    <property type="molecule type" value="Genomic_DNA"/>
</dbReference>
<organism evidence="2 3">
    <name type="scientific">Tulasnella calospora MUT 4182</name>
    <dbReference type="NCBI Taxonomy" id="1051891"/>
    <lineage>
        <taxon>Eukaryota</taxon>
        <taxon>Fungi</taxon>
        <taxon>Dikarya</taxon>
        <taxon>Basidiomycota</taxon>
        <taxon>Agaricomycotina</taxon>
        <taxon>Agaricomycetes</taxon>
        <taxon>Cantharellales</taxon>
        <taxon>Tulasnellaceae</taxon>
        <taxon>Tulasnella</taxon>
    </lineage>
</organism>